<dbReference type="GO" id="GO:0008408">
    <property type="term" value="F:3'-5' exonuclease activity"/>
    <property type="evidence" value="ECO:0007669"/>
    <property type="project" value="InterPro"/>
</dbReference>
<dbReference type="SMART" id="SM00474">
    <property type="entry name" value="35EXOc"/>
    <property type="match status" value="1"/>
</dbReference>
<keyword evidence="5 6" id="KW-0269">Exonuclease</keyword>
<dbReference type="SUPFAM" id="SSF53098">
    <property type="entry name" value="Ribonuclease H-like"/>
    <property type="match status" value="1"/>
</dbReference>
<dbReference type="CDD" id="cd06142">
    <property type="entry name" value="RNaseD_exo"/>
    <property type="match status" value="1"/>
</dbReference>
<comment type="function">
    <text evidence="6">Exonuclease involved in the 3' processing of various precursor tRNAs. Initiates hydrolysis at the 3'-terminus of an RNA molecule and releases 5'-mononucleotides.</text>
</comment>
<evidence type="ECO:0000256" key="4">
    <source>
        <dbReference type="ARBA" id="ARBA00022801"/>
    </source>
</evidence>
<reference evidence="8 9" key="1">
    <citation type="submission" date="2014-01" db="EMBL/GenBank/DDBJ databases">
        <title>Full genme sequencing of cellulolytic bacterium Gynuella sunshinyii YC6258T gen. nov., sp. nov.</title>
        <authorList>
            <person name="Khan H."/>
            <person name="Chung E.J."/>
            <person name="Chung Y.R."/>
        </authorList>
    </citation>
    <scope>NUCLEOTIDE SEQUENCE [LARGE SCALE GENOMIC DNA]</scope>
    <source>
        <strain evidence="8 9">YC6258</strain>
    </source>
</reference>
<dbReference type="InterPro" id="IPR010997">
    <property type="entry name" value="HRDC-like_sf"/>
</dbReference>
<dbReference type="InterPro" id="IPR036397">
    <property type="entry name" value="RNaseH_sf"/>
</dbReference>
<keyword evidence="1 6" id="KW-0963">Cytoplasm</keyword>
<organism evidence="8 9">
    <name type="scientific">Gynuella sunshinyii YC6258</name>
    <dbReference type="NCBI Taxonomy" id="1445510"/>
    <lineage>
        <taxon>Bacteria</taxon>
        <taxon>Pseudomonadati</taxon>
        <taxon>Pseudomonadota</taxon>
        <taxon>Gammaproteobacteria</taxon>
        <taxon>Oceanospirillales</taxon>
        <taxon>Saccharospirillaceae</taxon>
        <taxon>Gynuella</taxon>
    </lineage>
</organism>
<proteinExistence type="inferred from homology"/>
<dbReference type="KEGG" id="gsn:YC6258_04137"/>
<evidence type="ECO:0000313" key="9">
    <source>
        <dbReference type="Proteomes" id="UP000032266"/>
    </source>
</evidence>
<dbReference type="GO" id="GO:0042780">
    <property type="term" value="P:tRNA 3'-end processing"/>
    <property type="evidence" value="ECO:0007669"/>
    <property type="project" value="UniProtKB-UniRule"/>
</dbReference>
<sequence>MDGLMSDQYVWVDSDTQFAECCEYWNLLPFISIDTEFIRTKTFYPKLGLLQVADDRNSYLIDPLQITDFLPFQKVLENPAVVKVLHACSEDAEIFHCCFNARARSVFDTQIAASFLGQGMSIGYANLVKYELGVDLPKDETRSDWLQRPLTDNQKNYAAMDVAYLHQIFRIQEVALLEQGRFDWVLEDSDRIVESSLPQDPERYYLKIRQAWQLRGTRLCFLKMLASWRERLVQAKDIPRTRLVRDAVLYELAVAKPHSLNQLNRIHGLYPGLIRRYGQTILDMARKAEQVPRSEYPELIAAPLKIEEGLMLKKVREFVAELAVQLELPVELLARRKQLEAIVSSGTYTGEFQLTDAFTGWRYDIIGKHILNILTIEWNATNSTE</sequence>
<dbReference type="AlphaFoldDB" id="A0A0C5VS63"/>
<dbReference type="Gene3D" id="1.10.150.80">
    <property type="entry name" value="HRDC domain"/>
    <property type="match status" value="2"/>
</dbReference>
<dbReference type="GO" id="GO:0003676">
    <property type="term" value="F:nucleic acid binding"/>
    <property type="evidence" value="ECO:0007669"/>
    <property type="project" value="InterPro"/>
</dbReference>
<gene>
    <name evidence="6" type="primary">rnd</name>
    <name evidence="8" type="ORF">YC6258_04137</name>
</gene>
<protein>
    <recommendedName>
        <fullName evidence="6">Ribonuclease D</fullName>
        <shortName evidence="6">RNase D</shortName>
        <ecNumber evidence="6">3.1.13.5</ecNumber>
    </recommendedName>
</protein>
<keyword evidence="2 6" id="KW-0819">tRNA processing</keyword>
<dbReference type="HOGENOM" id="CLU_042387_0_0_6"/>
<dbReference type="NCBIfam" id="TIGR01388">
    <property type="entry name" value="rnd"/>
    <property type="match status" value="1"/>
</dbReference>
<dbReference type="Gene3D" id="3.30.420.10">
    <property type="entry name" value="Ribonuclease H-like superfamily/Ribonuclease H"/>
    <property type="match status" value="1"/>
</dbReference>
<keyword evidence="4 6" id="KW-0378">Hydrolase</keyword>
<dbReference type="Pfam" id="PF01612">
    <property type="entry name" value="DNA_pol_A_exo1"/>
    <property type="match status" value="1"/>
</dbReference>
<keyword evidence="3 6" id="KW-0540">Nuclease</keyword>
<dbReference type="EC" id="3.1.13.5" evidence="6"/>
<dbReference type="InterPro" id="IPR006292">
    <property type="entry name" value="RNase_D"/>
</dbReference>
<dbReference type="GO" id="GO:0005737">
    <property type="term" value="C:cytoplasm"/>
    <property type="evidence" value="ECO:0007669"/>
    <property type="project" value="UniProtKB-SubCell"/>
</dbReference>
<dbReference type="PANTHER" id="PTHR47649:SF1">
    <property type="entry name" value="RIBONUCLEASE D"/>
    <property type="match status" value="1"/>
</dbReference>
<dbReference type="Proteomes" id="UP000032266">
    <property type="component" value="Chromosome"/>
</dbReference>
<comment type="cofactor">
    <cofactor evidence="6">
        <name>a divalent metal cation</name>
        <dbReference type="ChEBI" id="CHEBI:60240"/>
    </cofactor>
</comment>
<dbReference type="InterPro" id="IPR012337">
    <property type="entry name" value="RNaseH-like_sf"/>
</dbReference>
<dbReference type="PATRIC" id="fig|1445510.3.peg.4109"/>
<dbReference type="InterPro" id="IPR002562">
    <property type="entry name" value="3'-5'_exonuclease_dom"/>
</dbReference>
<comment type="catalytic activity">
    <reaction evidence="6">
        <text>Exonucleolytic cleavage that removes extra residues from the 3'-terminus of tRNA to produce 5'-mononucleotides.</text>
        <dbReference type="EC" id="3.1.13.5"/>
    </reaction>
</comment>
<dbReference type="InterPro" id="IPR044876">
    <property type="entry name" value="HRDC_dom_sf"/>
</dbReference>
<comment type="subcellular location">
    <subcellularLocation>
        <location evidence="6">Cytoplasm</location>
    </subcellularLocation>
</comment>
<accession>A0A0C5VS63</accession>
<keyword evidence="9" id="KW-1185">Reference proteome</keyword>
<feature type="domain" description="HRDC" evidence="7">
    <location>
        <begin position="215"/>
        <end position="295"/>
    </location>
</feature>
<comment type="similarity">
    <text evidence="6">Belongs to the RNase D family.</text>
</comment>
<evidence type="ECO:0000256" key="3">
    <source>
        <dbReference type="ARBA" id="ARBA00022722"/>
    </source>
</evidence>
<dbReference type="PANTHER" id="PTHR47649">
    <property type="entry name" value="RIBONUCLEASE D"/>
    <property type="match status" value="1"/>
</dbReference>
<dbReference type="Pfam" id="PF00570">
    <property type="entry name" value="HRDC"/>
    <property type="match status" value="1"/>
</dbReference>
<dbReference type="HAMAP" id="MF_01899">
    <property type="entry name" value="RNase_D"/>
    <property type="match status" value="1"/>
</dbReference>
<name>A0A0C5VS63_9GAMM</name>
<dbReference type="STRING" id="1445510.YC6258_04137"/>
<dbReference type="PROSITE" id="PS50967">
    <property type="entry name" value="HRDC"/>
    <property type="match status" value="1"/>
</dbReference>
<dbReference type="SMART" id="SM00341">
    <property type="entry name" value="HRDC"/>
    <property type="match status" value="1"/>
</dbReference>
<evidence type="ECO:0000256" key="5">
    <source>
        <dbReference type="ARBA" id="ARBA00022839"/>
    </source>
</evidence>
<dbReference type="EMBL" id="CP007142">
    <property type="protein sequence ID" value="AJQ96173.1"/>
    <property type="molecule type" value="Genomic_DNA"/>
</dbReference>
<dbReference type="GO" id="GO:0033890">
    <property type="term" value="F:ribonuclease D activity"/>
    <property type="evidence" value="ECO:0007669"/>
    <property type="project" value="UniProtKB-UniRule"/>
</dbReference>
<evidence type="ECO:0000256" key="1">
    <source>
        <dbReference type="ARBA" id="ARBA00022490"/>
    </source>
</evidence>
<dbReference type="InterPro" id="IPR002121">
    <property type="entry name" value="HRDC_dom"/>
</dbReference>
<dbReference type="InterPro" id="IPR051086">
    <property type="entry name" value="RNase_D-like"/>
</dbReference>
<dbReference type="OrthoDB" id="9800549at2"/>
<evidence type="ECO:0000256" key="6">
    <source>
        <dbReference type="HAMAP-Rule" id="MF_01899"/>
    </source>
</evidence>
<evidence type="ECO:0000313" key="8">
    <source>
        <dbReference type="EMBL" id="AJQ96173.1"/>
    </source>
</evidence>
<dbReference type="GO" id="GO:0000166">
    <property type="term" value="F:nucleotide binding"/>
    <property type="evidence" value="ECO:0007669"/>
    <property type="project" value="InterPro"/>
</dbReference>
<dbReference type="SUPFAM" id="SSF47819">
    <property type="entry name" value="HRDC-like"/>
    <property type="match status" value="2"/>
</dbReference>
<evidence type="ECO:0000256" key="2">
    <source>
        <dbReference type="ARBA" id="ARBA00022694"/>
    </source>
</evidence>
<evidence type="ECO:0000259" key="7">
    <source>
        <dbReference type="PROSITE" id="PS50967"/>
    </source>
</evidence>